<protein>
    <submittedName>
        <fullName evidence="1">Uncharacterized protein</fullName>
    </submittedName>
</protein>
<gene>
    <name evidence="1" type="ORF">DBRI00130_LOCUS28926</name>
</gene>
<organism evidence="1">
    <name type="scientific">Ditylum brightwellii</name>
    <dbReference type="NCBI Taxonomy" id="49249"/>
    <lineage>
        <taxon>Eukaryota</taxon>
        <taxon>Sar</taxon>
        <taxon>Stramenopiles</taxon>
        <taxon>Ochrophyta</taxon>
        <taxon>Bacillariophyta</taxon>
        <taxon>Mediophyceae</taxon>
        <taxon>Lithodesmiophycidae</taxon>
        <taxon>Lithodesmiales</taxon>
        <taxon>Lithodesmiaceae</taxon>
        <taxon>Ditylum</taxon>
    </lineage>
</organism>
<name>A0A7S4S422_9STRA</name>
<evidence type="ECO:0000313" key="1">
    <source>
        <dbReference type="EMBL" id="CAE4633873.1"/>
    </source>
</evidence>
<reference evidence="1" key="1">
    <citation type="submission" date="2021-01" db="EMBL/GenBank/DDBJ databases">
        <authorList>
            <person name="Corre E."/>
            <person name="Pelletier E."/>
            <person name="Niang G."/>
            <person name="Scheremetjew M."/>
            <person name="Finn R."/>
            <person name="Kale V."/>
            <person name="Holt S."/>
            <person name="Cochrane G."/>
            <person name="Meng A."/>
            <person name="Brown T."/>
            <person name="Cohen L."/>
        </authorList>
    </citation>
    <scope>NUCLEOTIDE SEQUENCE</scope>
    <source>
        <strain evidence="1">GSO104</strain>
    </source>
</reference>
<proteinExistence type="predicted"/>
<dbReference type="EMBL" id="HBNS01037034">
    <property type="protein sequence ID" value="CAE4633873.1"/>
    <property type="molecule type" value="Transcribed_RNA"/>
</dbReference>
<accession>A0A7S4S422</accession>
<dbReference type="AlphaFoldDB" id="A0A7S4S422"/>
<sequence length="104" mass="11660">MSVQSPSILSGEERNDAFASDFKCAVGGLRRVLGGCVIKKEEYYRGDSTATELSLRQPRTLLYDTLLRPGRLEVQLEIPLLDREGRTEILDMNVDTSRKKGTVE</sequence>